<organism evidence="2 3">
    <name type="scientific">Geranomyces variabilis</name>
    <dbReference type="NCBI Taxonomy" id="109894"/>
    <lineage>
        <taxon>Eukaryota</taxon>
        <taxon>Fungi</taxon>
        <taxon>Fungi incertae sedis</taxon>
        <taxon>Chytridiomycota</taxon>
        <taxon>Chytridiomycota incertae sedis</taxon>
        <taxon>Chytridiomycetes</taxon>
        <taxon>Spizellomycetales</taxon>
        <taxon>Powellomycetaceae</taxon>
        <taxon>Geranomyces</taxon>
    </lineage>
</organism>
<protein>
    <submittedName>
        <fullName evidence="2">Uncharacterized protein</fullName>
    </submittedName>
</protein>
<proteinExistence type="predicted"/>
<sequence length="98" mass="10789">MLKAAEALSSSEEDEDGLGSTSGPSWQADAVKDLRAWFGDEVEIGKINIHVLMAKIHQKITDTPELQKNIGNPRFPFEYMYVKVLGLDGTAHTESVDV</sequence>
<dbReference type="Proteomes" id="UP001212152">
    <property type="component" value="Unassembled WGS sequence"/>
</dbReference>
<evidence type="ECO:0000313" key="2">
    <source>
        <dbReference type="EMBL" id="KAJ3175780.1"/>
    </source>
</evidence>
<dbReference type="AlphaFoldDB" id="A0AAD5TGC4"/>
<gene>
    <name evidence="2" type="ORF">HDU87_005774</name>
</gene>
<accession>A0AAD5TGC4</accession>
<feature type="compositionally biased region" description="Low complexity" evidence="1">
    <location>
        <begin position="1"/>
        <end position="10"/>
    </location>
</feature>
<comment type="caution">
    <text evidence="2">The sequence shown here is derived from an EMBL/GenBank/DDBJ whole genome shotgun (WGS) entry which is preliminary data.</text>
</comment>
<feature type="region of interest" description="Disordered" evidence="1">
    <location>
        <begin position="1"/>
        <end position="26"/>
    </location>
</feature>
<name>A0AAD5TGC4_9FUNG</name>
<keyword evidence="3" id="KW-1185">Reference proteome</keyword>
<evidence type="ECO:0000256" key="1">
    <source>
        <dbReference type="SAM" id="MobiDB-lite"/>
    </source>
</evidence>
<evidence type="ECO:0000313" key="3">
    <source>
        <dbReference type="Proteomes" id="UP001212152"/>
    </source>
</evidence>
<dbReference type="EMBL" id="JADGJQ010000048">
    <property type="protein sequence ID" value="KAJ3175780.1"/>
    <property type="molecule type" value="Genomic_DNA"/>
</dbReference>
<reference evidence="2" key="1">
    <citation type="submission" date="2020-05" db="EMBL/GenBank/DDBJ databases">
        <title>Phylogenomic resolution of chytrid fungi.</title>
        <authorList>
            <person name="Stajich J.E."/>
            <person name="Amses K."/>
            <person name="Simmons R."/>
            <person name="Seto K."/>
            <person name="Myers J."/>
            <person name="Bonds A."/>
            <person name="Quandt C.A."/>
            <person name="Barry K."/>
            <person name="Liu P."/>
            <person name="Grigoriev I."/>
            <person name="Longcore J.E."/>
            <person name="James T.Y."/>
        </authorList>
    </citation>
    <scope>NUCLEOTIDE SEQUENCE</scope>
    <source>
        <strain evidence="2">JEL0379</strain>
    </source>
</reference>